<dbReference type="EMBL" id="RWGY01000039">
    <property type="protein sequence ID" value="TVU10411.1"/>
    <property type="molecule type" value="Genomic_DNA"/>
</dbReference>
<feature type="compositionally biased region" description="Basic and acidic residues" evidence="1">
    <location>
        <begin position="32"/>
        <end position="46"/>
    </location>
</feature>
<proteinExistence type="predicted"/>
<comment type="caution">
    <text evidence="2">The sequence shown here is derived from an EMBL/GenBank/DDBJ whole genome shotgun (WGS) entry which is preliminary data.</text>
</comment>
<protein>
    <recommendedName>
        <fullName evidence="4">DUF4216 domain-containing protein</fullName>
    </recommendedName>
</protein>
<evidence type="ECO:0000313" key="3">
    <source>
        <dbReference type="Proteomes" id="UP000324897"/>
    </source>
</evidence>
<organism evidence="2 3">
    <name type="scientific">Eragrostis curvula</name>
    <name type="common">weeping love grass</name>
    <dbReference type="NCBI Taxonomy" id="38414"/>
    <lineage>
        <taxon>Eukaryota</taxon>
        <taxon>Viridiplantae</taxon>
        <taxon>Streptophyta</taxon>
        <taxon>Embryophyta</taxon>
        <taxon>Tracheophyta</taxon>
        <taxon>Spermatophyta</taxon>
        <taxon>Magnoliopsida</taxon>
        <taxon>Liliopsida</taxon>
        <taxon>Poales</taxon>
        <taxon>Poaceae</taxon>
        <taxon>PACMAD clade</taxon>
        <taxon>Chloridoideae</taxon>
        <taxon>Eragrostideae</taxon>
        <taxon>Eragrostidinae</taxon>
        <taxon>Eragrostis</taxon>
    </lineage>
</organism>
<gene>
    <name evidence="2" type="ORF">EJB05_43937</name>
</gene>
<dbReference type="AlphaFoldDB" id="A0A5J9TI89"/>
<feature type="region of interest" description="Disordered" evidence="1">
    <location>
        <begin position="18"/>
        <end position="46"/>
    </location>
</feature>
<dbReference type="Gramene" id="TVU10411">
    <property type="protein sequence ID" value="TVU10411"/>
    <property type="gene ID" value="EJB05_43937"/>
</dbReference>
<reference evidence="2 3" key="1">
    <citation type="journal article" date="2019" name="Sci. Rep.">
        <title>A high-quality genome of Eragrostis curvula grass provides insights into Poaceae evolution and supports new strategies to enhance forage quality.</title>
        <authorList>
            <person name="Carballo J."/>
            <person name="Santos B.A.C.M."/>
            <person name="Zappacosta D."/>
            <person name="Garbus I."/>
            <person name="Selva J.P."/>
            <person name="Gallo C.A."/>
            <person name="Diaz A."/>
            <person name="Albertini E."/>
            <person name="Caccamo M."/>
            <person name="Echenique V."/>
        </authorList>
    </citation>
    <scope>NUCLEOTIDE SEQUENCE [LARGE SCALE GENOMIC DNA]</scope>
    <source>
        <strain evidence="3">cv. Victoria</strain>
        <tissue evidence="2">Leaf</tissue>
    </source>
</reference>
<keyword evidence="3" id="KW-1185">Reference proteome</keyword>
<evidence type="ECO:0000256" key="1">
    <source>
        <dbReference type="SAM" id="MobiDB-lite"/>
    </source>
</evidence>
<evidence type="ECO:0008006" key="4">
    <source>
        <dbReference type="Google" id="ProtNLM"/>
    </source>
</evidence>
<evidence type="ECO:0000313" key="2">
    <source>
        <dbReference type="EMBL" id="TVU10411.1"/>
    </source>
</evidence>
<dbReference type="Proteomes" id="UP000324897">
    <property type="component" value="Chromosome 3"/>
</dbReference>
<sequence>MCGTSKYRCDGTLFSRSQQNSTATPHAAVATPKKERNQPGAKDSEGIKNPYIINTLKKFGNSTTYRMSLHIPIFKCVWVKHPKGVRVDDYGFTIVGLNNFGHKNDLSKCRTKIKRKIKKTFEKNSDGMGIEPTPQLVSGFLNHWEISTFMRERSRKY</sequence>
<accession>A0A5J9TI89</accession>
<name>A0A5J9TI89_9POAL</name>
<feature type="non-terminal residue" evidence="2">
    <location>
        <position position="1"/>
    </location>
</feature>